<dbReference type="AlphaFoldDB" id="A0A4U1IDX2"/>
<accession>A0A4U1IDX2</accession>
<dbReference type="OrthoDB" id="112290at2"/>
<reference evidence="1 2" key="1">
    <citation type="submission" date="2019-04" db="EMBL/GenBank/DDBJ databases">
        <title>Trinickia sp. 7GSK02, isolated from subtropical forest soil.</title>
        <authorList>
            <person name="Gao Z.-H."/>
            <person name="Qiu L.-H."/>
        </authorList>
    </citation>
    <scope>NUCLEOTIDE SEQUENCE [LARGE SCALE GENOMIC DNA]</scope>
    <source>
        <strain evidence="1 2">7GSK02</strain>
    </source>
</reference>
<keyword evidence="2" id="KW-1185">Reference proteome</keyword>
<comment type="caution">
    <text evidence="1">The sequence shown here is derived from an EMBL/GenBank/DDBJ whole genome shotgun (WGS) entry which is preliminary data.</text>
</comment>
<evidence type="ECO:0000313" key="2">
    <source>
        <dbReference type="Proteomes" id="UP000305539"/>
    </source>
</evidence>
<sequence length="259" mass="30159">MQNLGEQQGPFFGRICLQREIEGQAFNEPDWRRQALDDFLTILRNDGFPCLFGRKAQKEASIRLLFCQQLQADSYTNFLSGLTQYTTFVRETPLADRLFAPLVVFFEEQFTGGLSQQHQVAWKALNWVHDRDPGAWPDSVPLDPEHPDWCFCFNGVQLFINISSADHKLLRSRNLGRFLTLVINPRENFDEVASVHTRSGRLIRERIRSRIAEFNDGVVPAELGFYGDADNREWKQYQLREDGVEKPARCPFRQEIRFE</sequence>
<protein>
    <submittedName>
        <fullName evidence="1">YqcI/YcgG family protein</fullName>
    </submittedName>
</protein>
<dbReference type="Pfam" id="PF08892">
    <property type="entry name" value="YqcI_YcgG"/>
    <property type="match status" value="1"/>
</dbReference>
<dbReference type="Proteomes" id="UP000305539">
    <property type="component" value="Unassembled WGS sequence"/>
</dbReference>
<gene>
    <name evidence="1" type="ORF">FAZ69_05070</name>
</gene>
<organism evidence="1 2">
    <name type="scientific">Trinickia terrae</name>
    <dbReference type="NCBI Taxonomy" id="2571161"/>
    <lineage>
        <taxon>Bacteria</taxon>
        <taxon>Pseudomonadati</taxon>
        <taxon>Pseudomonadota</taxon>
        <taxon>Betaproteobacteria</taxon>
        <taxon>Burkholderiales</taxon>
        <taxon>Burkholderiaceae</taxon>
        <taxon>Trinickia</taxon>
    </lineage>
</organism>
<dbReference type="PANTHER" id="PTHR40045">
    <property type="entry name" value="YCGG FAMILY PROTEIN"/>
    <property type="match status" value="1"/>
</dbReference>
<dbReference type="EMBL" id="SWJE01000002">
    <property type="protein sequence ID" value="TKC91862.1"/>
    <property type="molecule type" value="Genomic_DNA"/>
</dbReference>
<name>A0A4U1IDX2_9BURK</name>
<dbReference type="InterPro" id="IPR014988">
    <property type="entry name" value="Uncharacterised_YqcI/YcgG"/>
</dbReference>
<proteinExistence type="predicted"/>
<evidence type="ECO:0000313" key="1">
    <source>
        <dbReference type="EMBL" id="TKC91862.1"/>
    </source>
</evidence>
<dbReference type="PANTHER" id="PTHR40045:SF1">
    <property type="entry name" value="YQCI_YCGG FAMILY PROTEIN"/>
    <property type="match status" value="1"/>
</dbReference>